<dbReference type="GO" id="GO:0008483">
    <property type="term" value="F:transaminase activity"/>
    <property type="evidence" value="ECO:0007669"/>
    <property type="project" value="UniProtKB-KW"/>
</dbReference>
<keyword evidence="9" id="KW-1185">Reference proteome</keyword>
<dbReference type="Gene3D" id="3.40.640.10">
    <property type="entry name" value="Type I PLP-dependent aspartate aminotransferase-like (Major domain)"/>
    <property type="match status" value="1"/>
</dbReference>
<keyword evidence="3 6" id="KW-0032">Aminotransferase</keyword>
<keyword evidence="5" id="KW-0663">Pyridoxal phosphate</keyword>
<dbReference type="Proteomes" id="UP000004491">
    <property type="component" value="Unassembled WGS sequence"/>
</dbReference>
<accession>G2D9M2</accession>
<evidence type="ECO:0000256" key="3">
    <source>
        <dbReference type="ARBA" id="ARBA00022576"/>
    </source>
</evidence>
<comment type="similarity">
    <text evidence="2 6">Belongs to the class-I pyridoxal-phosphate-dependent aminotransferase family.</text>
</comment>
<dbReference type="Pfam" id="PF00155">
    <property type="entry name" value="Aminotran_1_2"/>
    <property type="match status" value="1"/>
</dbReference>
<evidence type="ECO:0000313" key="9">
    <source>
        <dbReference type="Proteomes" id="UP000004491"/>
    </source>
</evidence>
<dbReference type="GO" id="GO:0030170">
    <property type="term" value="F:pyridoxal phosphate binding"/>
    <property type="evidence" value="ECO:0007669"/>
    <property type="project" value="InterPro"/>
</dbReference>
<organism evidence="8 9">
    <name type="scientific">endosymbiont of Riftia pachyptila</name>
    <name type="common">vent Ph05</name>
    <dbReference type="NCBI Taxonomy" id="1048808"/>
    <lineage>
        <taxon>Bacteria</taxon>
        <taxon>Pseudomonadati</taxon>
        <taxon>Pseudomonadota</taxon>
        <taxon>Gammaproteobacteria</taxon>
        <taxon>sulfur-oxidizing symbionts</taxon>
    </lineage>
</organism>
<name>G2D9M2_9GAMM</name>
<dbReference type="GO" id="GO:0006520">
    <property type="term" value="P:amino acid metabolic process"/>
    <property type="evidence" value="ECO:0007669"/>
    <property type="project" value="InterPro"/>
</dbReference>
<feature type="domain" description="Aminotransferase class I/classII large" evidence="7">
    <location>
        <begin position="33"/>
        <end position="380"/>
    </location>
</feature>
<comment type="caution">
    <text evidence="8">The sequence shown here is derived from an EMBL/GenBank/DDBJ whole genome shotgun (WGS) entry which is preliminary data.</text>
</comment>
<dbReference type="InterPro" id="IPR004838">
    <property type="entry name" value="NHTrfase_class1_PyrdxlP-BS"/>
</dbReference>
<evidence type="ECO:0000256" key="6">
    <source>
        <dbReference type="RuleBase" id="RU000481"/>
    </source>
</evidence>
<evidence type="ECO:0000259" key="7">
    <source>
        <dbReference type="Pfam" id="PF00155"/>
    </source>
</evidence>
<dbReference type="InterPro" id="IPR050596">
    <property type="entry name" value="AspAT/PAT-like"/>
</dbReference>
<evidence type="ECO:0000313" key="8">
    <source>
        <dbReference type="EMBL" id="EGV52684.1"/>
    </source>
</evidence>
<gene>
    <name evidence="8" type="ORF">Rifp1Sym_ad00310</name>
</gene>
<keyword evidence="4 6" id="KW-0808">Transferase</keyword>
<evidence type="ECO:0000256" key="1">
    <source>
        <dbReference type="ARBA" id="ARBA00001933"/>
    </source>
</evidence>
<dbReference type="RefSeq" id="WP_005958730.1">
    <property type="nucleotide sequence ID" value="NZ_AFOC01000004.1"/>
</dbReference>
<dbReference type="AlphaFoldDB" id="G2D9M2"/>
<evidence type="ECO:0000256" key="4">
    <source>
        <dbReference type="ARBA" id="ARBA00022679"/>
    </source>
</evidence>
<evidence type="ECO:0000256" key="5">
    <source>
        <dbReference type="ARBA" id="ARBA00022898"/>
    </source>
</evidence>
<dbReference type="NCBIfam" id="NF005601">
    <property type="entry name" value="PRK07337.1"/>
    <property type="match status" value="1"/>
</dbReference>
<comment type="cofactor">
    <cofactor evidence="1 6">
        <name>pyridoxal 5'-phosphate</name>
        <dbReference type="ChEBI" id="CHEBI:597326"/>
    </cofactor>
</comment>
<dbReference type="EC" id="2.6.1.-" evidence="6"/>
<dbReference type="PROSITE" id="PS00105">
    <property type="entry name" value="AA_TRANSFER_CLASS_1"/>
    <property type="match status" value="1"/>
</dbReference>
<proteinExistence type="inferred from homology"/>
<dbReference type="PANTHER" id="PTHR46383">
    <property type="entry name" value="ASPARTATE AMINOTRANSFERASE"/>
    <property type="match status" value="1"/>
</dbReference>
<dbReference type="CDD" id="cd00609">
    <property type="entry name" value="AAT_like"/>
    <property type="match status" value="1"/>
</dbReference>
<reference evidence="8" key="1">
    <citation type="journal article" date="2011" name="ISME J.">
        <title>The endosymbionts of the deep-sea tubeworms Riftia pachyptila and Tevnia jerichonana share an identical physiology as revealed by proteogenomic analyses.</title>
        <authorList>
            <person name="Gardebrecht A."/>
            <person name="Markert S."/>
            <person name="Felbeck H."/>
            <person name="Thuermer A."/>
            <person name="Albrecht D."/>
            <person name="Wollherr A."/>
            <person name="Kabisch J."/>
            <person name="Lehmann R."/>
            <person name="Daniel R."/>
            <person name="Liesegang H."/>
            <person name="Hecker M."/>
            <person name="Sievert S.M."/>
            <person name="Schweder T."/>
        </authorList>
    </citation>
    <scope>NUCLEOTIDE SEQUENCE [LARGE SCALE GENOMIC DNA]</scope>
</reference>
<dbReference type="EMBL" id="AFOC01000004">
    <property type="protein sequence ID" value="EGV52684.1"/>
    <property type="molecule type" value="Genomic_DNA"/>
</dbReference>
<dbReference type="SUPFAM" id="SSF53383">
    <property type="entry name" value="PLP-dependent transferases"/>
    <property type="match status" value="1"/>
</dbReference>
<dbReference type="InterPro" id="IPR015424">
    <property type="entry name" value="PyrdxlP-dep_Trfase"/>
</dbReference>
<dbReference type="InterPro" id="IPR004839">
    <property type="entry name" value="Aminotransferase_I/II_large"/>
</dbReference>
<sequence>MVQIADRMARIQPFYVMDLLARARGLEAQGRSIIHMEIGEPDFPTPAPIVAAGQAALASGETHYTPAKGLPALREAIAGFYRHRYGVELDPQRVIVTPGSSGALQLVMSVLVNPGQSVLMADPGYPCNRHFVELVEGTPLGIPVGADTGYQLTAELVEQHWREDSCAVLVASPANPTGTLLSQSQLKALHRTVQRLGGVLIVDEIYQGLVYDGEGGTALALADDLFVLNSFSKFFGMTGWRLGWLVAPEAVVDPLDRLAQNIFLAAPTLSQHAALVAFSPEVMEILEVRRLEFQRRRDFLLPALRGLGFDLPVTPQGAFYLYAGCEAISDDSAALAERLLGEAGVAVTPGLDFGFNRPESHLRFAYTTGLERLEQGVERLHRFLL</sequence>
<dbReference type="InterPro" id="IPR015421">
    <property type="entry name" value="PyrdxlP-dep_Trfase_major"/>
</dbReference>
<evidence type="ECO:0000256" key="2">
    <source>
        <dbReference type="ARBA" id="ARBA00007441"/>
    </source>
</evidence>
<protein>
    <recommendedName>
        <fullName evidence="6">Aminotransferase</fullName>
        <ecNumber evidence="6">2.6.1.-</ecNumber>
    </recommendedName>
</protein>
<dbReference type="PATRIC" id="fig|1048808.3.peg.248"/>
<dbReference type="PANTHER" id="PTHR46383:SF2">
    <property type="entry name" value="AMINOTRANSFERASE"/>
    <property type="match status" value="1"/>
</dbReference>
<dbReference type="NCBIfam" id="NF006514">
    <property type="entry name" value="PRK08960.1"/>
    <property type="match status" value="1"/>
</dbReference>